<name>A0A841LHD0_9SPHN</name>
<keyword evidence="2" id="KW-1185">Reference proteome</keyword>
<gene>
    <name evidence="1" type="ORF">FHS79_002792</name>
</gene>
<proteinExistence type="predicted"/>
<dbReference type="Proteomes" id="UP000538147">
    <property type="component" value="Unassembled WGS sequence"/>
</dbReference>
<organism evidence="1 2">
    <name type="scientific">Polymorphobacter multimanifer</name>
    <dbReference type="NCBI Taxonomy" id="1070431"/>
    <lineage>
        <taxon>Bacteria</taxon>
        <taxon>Pseudomonadati</taxon>
        <taxon>Pseudomonadota</taxon>
        <taxon>Alphaproteobacteria</taxon>
        <taxon>Sphingomonadales</taxon>
        <taxon>Sphingosinicellaceae</taxon>
        <taxon>Polymorphobacter</taxon>
    </lineage>
</organism>
<dbReference type="RefSeq" id="WP_184201242.1">
    <property type="nucleotide sequence ID" value="NZ_BMOX01000004.1"/>
</dbReference>
<reference evidence="1 2" key="1">
    <citation type="submission" date="2020-08" db="EMBL/GenBank/DDBJ databases">
        <title>Genomic Encyclopedia of Type Strains, Phase IV (KMG-IV): sequencing the most valuable type-strain genomes for metagenomic binning, comparative biology and taxonomic classification.</title>
        <authorList>
            <person name="Goeker M."/>
        </authorList>
    </citation>
    <scope>NUCLEOTIDE SEQUENCE [LARGE SCALE GENOMIC DNA]</scope>
    <source>
        <strain evidence="1 2">DSM 102189</strain>
    </source>
</reference>
<dbReference type="AlphaFoldDB" id="A0A841LHD0"/>
<sequence>MDRRLKQASAYLDPETYAAFAALSGQHQRSISGHLKHLIEREIARDDVTKSLVETQIKILIGVDGLLKYHDNNELFGIVKATRNSRLGSAPDEA</sequence>
<accession>A0A841LHD0</accession>
<dbReference type="EMBL" id="JACIIV010000021">
    <property type="protein sequence ID" value="MBB6228602.1"/>
    <property type="molecule type" value="Genomic_DNA"/>
</dbReference>
<evidence type="ECO:0000313" key="2">
    <source>
        <dbReference type="Proteomes" id="UP000538147"/>
    </source>
</evidence>
<comment type="caution">
    <text evidence="1">The sequence shown here is derived from an EMBL/GenBank/DDBJ whole genome shotgun (WGS) entry which is preliminary data.</text>
</comment>
<evidence type="ECO:0000313" key="1">
    <source>
        <dbReference type="EMBL" id="MBB6228602.1"/>
    </source>
</evidence>
<protein>
    <submittedName>
        <fullName evidence="1">Uncharacterized protein</fullName>
    </submittedName>
</protein>